<feature type="region of interest" description="Disordered" evidence="1">
    <location>
        <begin position="1066"/>
        <end position="1086"/>
    </location>
</feature>
<feature type="compositionally biased region" description="Polar residues" evidence="1">
    <location>
        <begin position="259"/>
        <end position="268"/>
    </location>
</feature>
<feature type="compositionally biased region" description="Polar residues" evidence="1">
    <location>
        <begin position="877"/>
        <end position="891"/>
    </location>
</feature>
<feature type="region of interest" description="Disordered" evidence="1">
    <location>
        <begin position="1233"/>
        <end position="1258"/>
    </location>
</feature>
<feature type="compositionally biased region" description="Polar residues" evidence="1">
    <location>
        <begin position="815"/>
        <end position="842"/>
    </location>
</feature>
<feature type="region of interest" description="Disordered" evidence="1">
    <location>
        <begin position="543"/>
        <end position="568"/>
    </location>
</feature>
<feature type="compositionally biased region" description="Basic and acidic residues" evidence="1">
    <location>
        <begin position="1126"/>
        <end position="1140"/>
    </location>
</feature>
<feature type="compositionally biased region" description="Basic and acidic residues" evidence="1">
    <location>
        <begin position="1778"/>
        <end position="1792"/>
    </location>
</feature>
<protein>
    <submittedName>
        <fullName evidence="2">Uncharacterized protein</fullName>
    </submittedName>
</protein>
<feature type="region of interest" description="Disordered" evidence="1">
    <location>
        <begin position="676"/>
        <end position="762"/>
    </location>
</feature>
<organism evidence="2 3">
    <name type="scientific">Huiozyma naganishii (strain ATCC MYA-139 / BCRC 22969 / CBS 8797 / KCTC 17520 / NBRC 10181 / NCYC 3082 / Yp74L-3)</name>
    <name type="common">Yeast</name>
    <name type="synonym">Kazachstania naganishii</name>
    <dbReference type="NCBI Taxonomy" id="1071383"/>
    <lineage>
        <taxon>Eukaryota</taxon>
        <taxon>Fungi</taxon>
        <taxon>Dikarya</taxon>
        <taxon>Ascomycota</taxon>
        <taxon>Saccharomycotina</taxon>
        <taxon>Saccharomycetes</taxon>
        <taxon>Saccharomycetales</taxon>
        <taxon>Saccharomycetaceae</taxon>
        <taxon>Huiozyma</taxon>
    </lineage>
</organism>
<feature type="compositionally biased region" description="Acidic residues" evidence="1">
    <location>
        <begin position="323"/>
        <end position="337"/>
    </location>
</feature>
<evidence type="ECO:0000313" key="2">
    <source>
        <dbReference type="EMBL" id="CCK72286.1"/>
    </source>
</evidence>
<feature type="compositionally biased region" description="Polar residues" evidence="1">
    <location>
        <begin position="702"/>
        <end position="723"/>
    </location>
</feature>
<dbReference type="Proteomes" id="UP000006310">
    <property type="component" value="Chromosome 10"/>
</dbReference>
<keyword evidence="3" id="KW-1185">Reference proteome</keyword>
<feature type="compositionally biased region" description="Polar residues" evidence="1">
    <location>
        <begin position="753"/>
        <end position="762"/>
    </location>
</feature>
<feature type="region of interest" description="Disordered" evidence="1">
    <location>
        <begin position="362"/>
        <end position="498"/>
    </location>
</feature>
<name>J7SAL8_HUIN7</name>
<feature type="region of interest" description="Disordered" evidence="1">
    <location>
        <begin position="1"/>
        <end position="77"/>
    </location>
</feature>
<evidence type="ECO:0000313" key="3">
    <source>
        <dbReference type="Proteomes" id="UP000006310"/>
    </source>
</evidence>
<feature type="compositionally biased region" description="Basic and acidic residues" evidence="1">
    <location>
        <begin position="1237"/>
        <end position="1249"/>
    </location>
</feature>
<proteinExistence type="predicted"/>
<evidence type="ECO:0000256" key="1">
    <source>
        <dbReference type="SAM" id="MobiDB-lite"/>
    </source>
</evidence>
<feature type="region of interest" description="Disordered" evidence="1">
    <location>
        <begin position="1125"/>
        <end position="1156"/>
    </location>
</feature>
<feature type="compositionally biased region" description="Basic and acidic residues" evidence="1">
    <location>
        <begin position="1560"/>
        <end position="1572"/>
    </location>
</feature>
<dbReference type="EMBL" id="HE978323">
    <property type="protein sequence ID" value="CCK72286.1"/>
    <property type="molecule type" value="Genomic_DNA"/>
</dbReference>
<feature type="compositionally biased region" description="Basic and acidic residues" evidence="1">
    <location>
        <begin position="941"/>
        <end position="957"/>
    </location>
</feature>
<feature type="compositionally biased region" description="Polar residues" evidence="1">
    <location>
        <begin position="971"/>
        <end position="988"/>
    </location>
</feature>
<feature type="region of interest" description="Disordered" evidence="1">
    <location>
        <begin position="877"/>
        <end position="900"/>
    </location>
</feature>
<feature type="compositionally biased region" description="Low complexity" evidence="1">
    <location>
        <begin position="559"/>
        <end position="568"/>
    </location>
</feature>
<feature type="compositionally biased region" description="Polar residues" evidence="1">
    <location>
        <begin position="370"/>
        <end position="384"/>
    </location>
</feature>
<accession>J7SAL8</accession>
<feature type="compositionally biased region" description="Low complexity" evidence="1">
    <location>
        <begin position="1685"/>
        <end position="1697"/>
    </location>
</feature>
<feature type="region of interest" description="Disordered" evidence="1">
    <location>
        <begin position="1560"/>
        <end position="1584"/>
    </location>
</feature>
<feature type="compositionally biased region" description="Basic residues" evidence="1">
    <location>
        <begin position="1820"/>
        <end position="1841"/>
    </location>
</feature>
<dbReference type="OrthoDB" id="4070768at2759"/>
<dbReference type="GeneID" id="34528041"/>
<sequence length="1889" mass="208717">MTGEDRQKRLTTPSRNLTPFASLLKGKRRRGNSRDINGSLQREVAVPSPFRSGFRVSKPELNRLQNKGSSEHDASKTSEWLQSLIKRGKSILSDIKKEEDQLASQLEDDLRDSQLEDSFVEAVLNKPLLPARKVSFQGKDTSFKDSNILERTSDSDRVSFDDIADNVDRLEEPNQYRLSEIAVDNISRELPLEHEDSEGSLIILSDEESEKDGNSSQGSESEENPSMSHSQEDEDDILSGEDSSSSADPLGNGEYYYSQPKTTQQVLSHQLKYNSVPERHVTFDSLLQQSEYDVNHNEDNNHPDNSSEESESEYSSEERAVEEANEQENEESYEENENNSLNYGAGETIDFAKLMKPRYPDISRMMQSVHPENQNDGATQNLDTSPEEHTYTASEWGNAVHPVENETENKTNDGFDISSETGSLEAYEITSDIEDTGPKIDNTEIQQMHEKVTNSVSDDHGDTVPIPLNDSDNETRQYVEEQSHEEEANSVEHSGESPDIDFAAIASQALLTSSEQLIHDKGYSISVSPEDGLTDTSIPLTTEKGIPPPEISPNSQKISSAKTTSASTADVHEFSEEADADDTMASLNDTTLFYSFNEESENAVIEKSDVEQSRPSSRYEIHVGTSPYSDSSCENNSHIFNQTHKYVSPFDEDPFEVLNDATNLKAYLDEPINAYESHKGSVEENVSYGETDDKKESGIPLSASTHSDANTADQQVGSFTKDSGSVEDLYLETEEERAQLPPTSTSSHEDIPITNSDLNETGRQTDLTQSELEDDASLYVSAIQPESESGVETTLHFVKEDLDSDFDEYLDKGNTIGNMSNELETQGTTNEDSKPNTTTVTQPEDDQLYSQPARKLVNIEHSLLPDAPARQFLSEENASDPSFEPNVSSHLINLEPDTSEGNNCSSPLNIVHHLAAEQMESAVNPEYPAEESRVAYTINEGEMKETDSLKRKERIDGSGDEENIVLENVSYEAQNSEPISKIQRSPQSDNEKDEARTELDVPSGNVLYDQNNIVAKRTTISGDRDDIASAVLTVNNFDRSSSLEHDQSSQENILDRMNDYEKEVDCDYKDDPLNDESPESSDDAVLNATDQEGNDRASEYHPISGFFDNLVSVEKAIDEEYVQAPLHDENNDDSKHEVPGRELPSYDGDASNSKTPEILSFEAGSSSEAKSGYSLDQINKFEDNEAFQVEASPGPDTSLPKTSNEKNANLDKVLTNSFVKPVSVGYEQPLDISKGSTLEKDGEVGKDLQPDESANSNAKSVAGKGLLFSAVGAVVSIARNIHGIINVAEEFVDRRDISDSESQSSDGILRYNEDGMNMNETIISDNKESREAELVVSSSNENSDSKLDKEVPQQDTEIKIPENNGVINLSDHPEEDCQNGQDNIVIQENATEGPLTVSQEEPNIESGDNCQQDLELPTDAQQMSEVNVDKIDGKTLVASGSNEVRSIMLNEELEVNPVTIPSDQPKRPDRNILLGDLCNIKNLAHNIENEQFQIRQDKYRDDLLFSQKTDTAFIHPIQEDSELSLDLGTKVISDTTYSGLESSEFSTSTKTFNRKEVVDKSDRNTSDLDHHQIFGVSSSTPPPYMEVDTSTKELDTLKTEGGAEPGSDIDVLVREPSGDNSAESVSVQVVSQTEDDASVSVEKARPVPPLNLEPVEEQREESEASALSNDVVVPVIDKSEESESVEPVQVPVEIVEPVVEHSDAKGGESNHLDELNNVISTEATEGVYEEGDLGALQPDTGNVPSEDVIPRESDEPSEKLNVEDEDVEGSNEIPSDGQEDKSLNPESPVKEEVEGEDDITSKGHAPPADDEEAPVEKKSPSKKPKRAPKKKNLRKLRKRKQRIDEDSTPAQPRSKRAKATPKTTKQKLVAKNTRSAKLAKKRKPSQDKD</sequence>
<feature type="region of interest" description="Disordered" evidence="1">
    <location>
        <begin position="189"/>
        <end position="268"/>
    </location>
</feature>
<feature type="compositionally biased region" description="Basic and acidic residues" evidence="1">
    <location>
        <begin position="1343"/>
        <end position="1354"/>
    </location>
</feature>
<dbReference type="RefSeq" id="XP_022466531.1">
    <property type="nucleotide sequence ID" value="XM_022610212.1"/>
</dbReference>
<feature type="compositionally biased region" description="Basic and acidic residues" evidence="1">
    <location>
        <begin position="1748"/>
        <end position="1762"/>
    </location>
</feature>
<feature type="compositionally biased region" description="Basic and acidic residues" evidence="1">
    <location>
        <begin position="473"/>
        <end position="487"/>
    </location>
</feature>
<feature type="compositionally biased region" description="Acidic residues" evidence="1">
    <location>
        <begin position="1073"/>
        <end position="1082"/>
    </location>
</feature>
<dbReference type="HOGENOM" id="CLU_236055_0_0_1"/>
<dbReference type="OMA" id="INAYESH"/>
<feature type="compositionally biased region" description="Acidic residues" evidence="1">
    <location>
        <begin position="306"/>
        <end position="315"/>
    </location>
</feature>
<feature type="region of interest" description="Disordered" evidence="1">
    <location>
        <begin position="282"/>
        <end position="344"/>
    </location>
</feature>
<reference evidence="3" key="2">
    <citation type="submission" date="2012-08" db="EMBL/GenBank/DDBJ databases">
        <title>Genome sequence of Kazachstania naganishii.</title>
        <authorList>
            <person name="Gordon J.L."/>
            <person name="Armisen D."/>
            <person name="Proux-Wera E."/>
            <person name="OhEigeartaigh S.S."/>
            <person name="Byrne K.P."/>
            <person name="Wolfe K.H."/>
        </authorList>
    </citation>
    <scope>NUCLEOTIDE SEQUENCE [LARGE SCALE GENOMIC DNA]</scope>
    <source>
        <strain evidence="3">ATCC MYA-139 / BCRC 22969 / CBS 8797 / CCRC 22969 / KCTC 17520 / NBRC 10181 / NCYC 3082</strain>
    </source>
</reference>
<gene>
    <name evidence="2" type="primary">KNAG0J02050</name>
    <name evidence="2" type="ordered locus">KNAG_0J02050</name>
</gene>
<feature type="region of interest" description="Disordered" evidence="1">
    <location>
        <begin position="1325"/>
        <end position="1354"/>
    </location>
</feature>
<feature type="region of interest" description="Disordered" evidence="1">
    <location>
        <begin position="814"/>
        <end position="846"/>
    </location>
</feature>
<feature type="compositionally biased region" description="Basic and acidic residues" evidence="1">
    <location>
        <begin position="293"/>
        <end position="302"/>
    </location>
</feature>
<feature type="region of interest" description="Disordered" evidence="1">
    <location>
        <begin position="1599"/>
        <end position="1889"/>
    </location>
</feature>
<feature type="compositionally biased region" description="Basic and acidic residues" evidence="1">
    <location>
        <begin position="436"/>
        <end position="462"/>
    </location>
</feature>
<feature type="compositionally biased region" description="Polar residues" evidence="1">
    <location>
        <begin position="10"/>
        <end position="19"/>
    </location>
</feature>
<feature type="compositionally biased region" description="Basic and acidic residues" evidence="1">
    <location>
        <begin position="1698"/>
        <end position="1714"/>
    </location>
</feature>
<feature type="compositionally biased region" description="Basic and acidic residues" evidence="1">
    <location>
        <begin position="403"/>
        <end position="413"/>
    </location>
</feature>
<dbReference type="eggNOG" id="ENOG502TAMD">
    <property type="taxonomic scope" value="Eukaryota"/>
</dbReference>
<dbReference type="STRING" id="1071383.J7SAL8"/>
<feature type="region of interest" description="Disordered" evidence="1">
    <location>
        <begin position="938"/>
        <end position="1003"/>
    </location>
</feature>
<reference evidence="2 3" key="1">
    <citation type="journal article" date="2011" name="Proc. Natl. Acad. Sci. U.S.A.">
        <title>Evolutionary erosion of yeast sex chromosomes by mating-type switching accidents.</title>
        <authorList>
            <person name="Gordon J.L."/>
            <person name="Armisen D."/>
            <person name="Proux-Wera E."/>
            <person name="Oheigeartaigh S.S."/>
            <person name="Byrne K.P."/>
            <person name="Wolfe K.H."/>
        </authorList>
    </citation>
    <scope>NUCLEOTIDE SEQUENCE [LARGE SCALE GENOMIC DNA]</scope>
    <source>
        <strain evidence="3">ATCC MYA-139 / BCRC 22969 / CBS 8797 / CCRC 22969 / KCTC 17520 / NBRC 10181 / NCYC 3082</strain>
    </source>
</reference>
<dbReference type="KEGG" id="kng:KNAG_0J02050"/>
<feature type="compositionally biased region" description="Basic and acidic residues" evidence="1">
    <location>
        <begin position="989"/>
        <end position="999"/>
    </location>
</feature>